<dbReference type="InterPro" id="IPR015942">
    <property type="entry name" value="Asp/Glu/hydantoin_racemase"/>
</dbReference>
<dbReference type="NCBIfam" id="TIGR00035">
    <property type="entry name" value="asp_race"/>
    <property type="match status" value="1"/>
</dbReference>
<evidence type="ECO:0000313" key="3">
    <source>
        <dbReference type="EMBL" id="QKX49799.1"/>
    </source>
</evidence>
<dbReference type="Gene3D" id="3.40.50.1860">
    <property type="match status" value="2"/>
</dbReference>
<dbReference type="GO" id="GO:0047661">
    <property type="term" value="F:amino-acid racemase activity"/>
    <property type="evidence" value="ECO:0007669"/>
    <property type="project" value="InterPro"/>
</dbReference>
<protein>
    <submittedName>
        <fullName evidence="3">Aspartate/glutamate racemase family protein</fullName>
    </submittedName>
</protein>
<evidence type="ECO:0000256" key="2">
    <source>
        <dbReference type="ARBA" id="ARBA00023235"/>
    </source>
</evidence>
<evidence type="ECO:0000313" key="4">
    <source>
        <dbReference type="Proteomes" id="UP000509222"/>
    </source>
</evidence>
<dbReference type="Pfam" id="PF01177">
    <property type="entry name" value="Asp_Glu_race"/>
    <property type="match status" value="1"/>
</dbReference>
<dbReference type="InterPro" id="IPR033134">
    <property type="entry name" value="Asp/Glu_racemase_AS_2"/>
</dbReference>
<organism evidence="3 4">
    <name type="scientific">Planococcus glaciei</name>
    <dbReference type="NCBI Taxonomy" id="459472"/>
    <lineage>
        <taxon>Bacteria</taxon>
        <taxon>Bacillati</taxon>
        <taxon>Bacillota</taxon>
        <taxon>Bacilli</taxon>
        <taxon>Bacillales</taxon>
        <taxon>Caryophanaceae</taxon>
        <taxon>Planococcus</taxon>
    </lineage>
</organism>
<reference evidence="4" key="2">
    <citation type="submission" date="2020-06" db="EMBL/GenBank/DDBJ databases">
        <title>Isolation of Planomicrobium glaciei.</title>
        <authorList>
            <person name="Malisova L."/>
            <person name="Safrankova R."/>
            <person name="Jakubu V."/>
            <person name="Spanelova P."/>
        </authorList>
    </citation>
    <scope>NUCLEOTIDE SEQUENCE [LARGE SCALE GENOMIC DNA]</scope>
    <source>
        <strain evidence="4">NRL-ATB46093</strain>
    </source>
</reference>
<dbReference type="RefSeq" id="WP_036805498.1">
    <property type="nucleotide sequence ID" value="NZ_CP051177.1"/>
</dbReference>
<accession>A0A7H8Q773</accession>
<evidence type="ECO:0000256" key="1">
    <source>
        <dbReference type="ARBA" id="ARBA00007847"/>
    </source>
</evidence>
<sequence length="230" mass="25341">MKTIGMIGGMSWESSAEYYRLVNEEVKNRLGGLHSAKLILFSVDFEEIEQLQASGEWHKAGKLLGQAAKSLEKAGADFIILCTNTMHKVIEEIEENLSIPLVHIGDATAAAIKEKQIHKIGLLGTRYTMEMDFYKSRLAAGGLEVLLPSEQERTEINRIIFEELCMGTVREASRNFFLEAMQSLAADGAEGIILGCTEIGLLVRKEHTGIPLFDTTTIHAKAAVDFALSN</sequence>
<dbReference type="InterPro" id="IPR004380">
    <property type="entry name" value="Asp_race"/>
</dbReference>
<reference evidence="3 4" key="1">
    <citation type="submission" date="2020-04" db="EMBL/GenBank/DDBJ databases">
        <authorList>
            <person name="Pajer P."/>
            <person name="Broz P."/>
        </authorList>
    </citation>
    <scope>NUCLEOTIDE SEQUENCE [LARGE SCALE GENOMIC DNA]</scope>
    <source>
        <strain evidence="4">NRL-ATB46093</strain>
    </source>
</reference>
<dbReference type="SUPFAM" id="SSF53681">
    <property type="entry name" value="Aspartate/glutamate racemase"/>
    <property type="match status" value="2"/>
</dbReference>
<dbReference type="PROSITE" id="PS00923">
    <property type="entry name" value="ASP_GLU_RACEMASE_1"/>
    <property type="match status" value="1"/>
</dbReference>
<gene>
    <name evidence="3" type="ORF">HF394_03925</name>
</gene>
<dbReference type="Proteomes" id="UP000509222">
    <property type="component" value="Chromosome"/>
</dbReference>
<keyword evidence="2" id="KW-0413">Isomerase</keyword>
<proteinExistence type="inferred from homology"/>
<dbReference type="EMBL" id="CP051177">
    <property type="protein sequence ID" value="QKX49799.1"/>
    <property type="molecule type" value="Genomic_DNA"/>
</dbReference>
<dbReference type="PANTHER" id="PTHR21198:SF7">
    <property type="entry name" value="ASPARTATE-GLUTAMATE RACEMASE FAMILY"/>
    <property type="match status" value="1"/>
</dbReference>
<dbReference type="PROSITE" id="PS00924">
    <property type="entry name" value="ASP_GLU_RACEMASE_2"/>
    <property type="match status" value="1"/>
</dbReference>
<name>A0A7H8Q773_9BACL</name>
<dbReference type="InterPro" id="IPR018187">
    <property type="entry name" value="Asp/Glu_racemase_AS_1"/>
</dbReference>
<dbReference type="AlphaFoldDB" id="A0A7H8Q773"/>
<dbReference type="PANTHER" id="PTHR21198">
    <property type="entry name" value="GLUTAMATE RACEMASE"/>
    <property type="match status" value="1"/>
</dbReference>
<dbReference type="InterPro" id="IPR001920">
    <property type="entry name" value="Asp/Glu_race"/>
</dbReference>
<keyword evidence="4" id="KW-1185">Reference proteome</keyword>
<comment type="similarity">
    <text evidence="1">Belongs to the aspartate/glutamate racemases family.</text>
</comment>